<evidence type="ECO:0000256" key="2">
    <source>
        <dbReference type="ARBA" id="ARBA00022603"/>
    </source>
</evidence>
<evidence type="ECO:0000256" key="1">
    <source>
        <dbReference type="ARBA" id="ARBA00001947"/>
    </source>
</evidence>
<comment type="caution">
    <text evidence="7">The sequence shown here is derived from an EMBL/GenBank/DDBJ whole genome shotgun (WGS) entry which is preliminary data.</text>
</comment>
<keyword evidence="4" id="KW-0010">Activator</keyword>
<sequence>MQLQPKLQLKPQALPIPGAKQFHTDPRYHILQSRSASLSSYTFLYGVQSTKIYCVPTCTARLARRANVVFFNTAQDARRDGFRPCKRCRPDEGGFRGRGEEVVARVISLATMRELDDGSEVDRERMGLKGVSDLAREVGVSPSYLSRVFKRVMGVTVGEYLVEFERGESNAMETETSTSTVISEYGPMSSIGTEDIQEASDFADFDLDDWFWAGEYLHGTRDVQAL</sequence>
<dbReference type="Proteomes" id="UP001610563">
    <property type="component" value="Unassembled WGS sequence"/>
</dbReference>
<dbReference type="InterPro" id="IPR004026">
    <property type="entry name" value="Ada_DNA_repair_Zn-bd"/>
</dbReference>
<proteinExistence type="predicted"/>
<dbReference type="Gene3D" id="1.10.10.60">
    <property type="entry name" value="Homeodomain-like"/>
    <property type="match status" value="1"/>
</dbReference>
<dbReference type="InterPro" id="IPR009057">
    <property type="entry name" value="Homeodomain-like_sf"/>
</dbReference>
<dbReference type="SUPFAM" id="SSF57884">
    <property type="entry name" value="Ada DNA repair protein, N-terminal domain (N-Ada 10)"/>
    <property type="match status" value="1"/>
</dbReference>
<dbReference type="Pfam" id="PF00165">
    <property type="entry name" value="HTH_AraC"/>
    <property type="match status" value="1"/>
</dbReference>
<dbReference type="InterPro" id="IPR035451">
    <property type="entry name" value="Ada-like_dom_sf"/>
</dbReference>
<feature type="domain" description="HTH araC/xylS-type" evidence="6">
    <location>
        <begin position="131"/>
        <end position="163"/>
    </location>
</feature>
<keyword evidence="8" id="KW-1185">Reference proteome</keyword>
<evidence type="ECO:0000259" key="6">
    <source>
        <dbReference type="PROSITE" id="PS01124"/>
    </source>
</evidence>
<dbReference type="PROSITE" id="PS01124">
    <property type="entry name" value="HTH_ARAC_FAMILY_2"/>
    <property type="match status" value="1"/>
</dbReference>
<accession>A0ABR4FMC5</accession>
<name>A0ABR4FMC5_9EURO</name>
<reference evidence="7 8" key="1">
    <citation type="submission" date="2024-07" db="EMBL/GenBank/DDBJ databases">
        <title>Section-level genome sequencing and comparative genomics of Aspergillus sections Usti and Cavernicolus.</title>
        <authorList>
            <consortium name="Lawrence Berkeley National Laboratory"/>
            <person name="Nybo J.L."/>
            <person name="Vesth T.C."/>
            <person name="Theobald S."/>
            <person name="Frisvad J.C."/>
            <person name="Larsen T.O."/>
            <person name="Kjaerboelling I."/>
            <person name="Rothschild-Mancinelli K."/>
            <person name="Lyhne E.K."/>
            <person name="Kogle M.E."/>
            <person name="Barry K."/>
            <person name="Clum A."/>
            <person name="Na H."/>
            <person name="Ledsgaard L."/>
            <person name="Lin J."/>
            <person name="Lipzen A."/>
            <person name="Kuo A."/>
            <person name="Riley R."/>
            <person name="Mondo S."/>
            <person name="Labutti K."/>
            <person name="Haridas S."/>
            <person name="Pangalinan J."/>
            <person name="Salamov A.A."/>
            <person name="Simmons B.A."/>
            <person name="Magnuson J.K."/>
            <person name="Chen J."/>
            <person name="Drula E."/>
            <person name="Henrissat B."/>
            <person name="Wiebenga A."/>
            <person name="Lubbers R.J."/>
            <person name="Gomes A.C."/>
            <person name="Makela M.R."/>
            <person name="Stajich J."/>
            <person name="Grigoriev I.V."/>
            <person name="Mortensen U.H."/>
            <person name="De Vries R.P."/>
            <person name="Baker S.E."/>
            <person name="Andersen M.R."/>
        </authorList>
    </citation>
    <scope>NUCLEOTIDE SEQUENCE [LARGE SCALE GENOMIC DNA]</scope>
    <source>
        <strain evidence="7 8">CBS 209.92</strain>
    </source>
</reference>
<dbReference type="Pfam" id="PF02805">
    <property type="entry name" value="Ada_Zn_binding"/>
    <property type="match status" value="1"/>
</dbReference>
<evidence type="ECO:0000313" key="8">
    <source>
        <dbReference type="Proteomes" id="UP001610563"/>
    </source>
</evidence>
<keyword evidence="2" id="KW-0489">Methyltransferase</keyword>
<protein>
    <submittedName>
        <fullName evidence="7">Metal binding domain of Ada-domain-containing protein</fullName>
    </submittedName>
</protein>
<dbReference type="CDD" id="cd00093">
    <property type="entry name" value="HTH_XRE"/>
    <property type="match status" value="1"/>
</dbReference>
<keyword evidence="2" id="KW-0808">Transferase</keyword>
<keyword evidence="5" id="KW-0804">Transcription</keyword>
<dbReference type="InterPro" id="IPR001387">
    <property type="entry name" value="Cro/C1-type_HTH"/>
</dbReference>
<dbReference type="Gene3D" id="3.40.10.10">
    <property type="entry name" value="DNA Methylphosphotriester Repair Domain"/>
    <property type="match status" value="1"/>
</dbReference>
<comment type="cofactor">
    <cofactor evidence="1">
        <name>Zn(2+)</name>
        <dbReference type="ChEBI" id="CHEBI:29105"/>
    </cofactor>
</comment>
<gene>
    <name evidence="7" type="ORF">BJX66DRAFT_344259</name>
</gene>
<dbReference type="EMBL" id="JBFTWV010000189">
    <property type="protein sequence ID" value="KAL2784212.1"/>
    <property type="molecule type" value="Genomic_DNA"/>
</dbReference>
<organism evidence="7 8">
    <name type="scientific">Aspergillus keveii</name>
    <dbReference type="NCBI Taxonomy" id="714993"/>
    <lineage>
        <taxon>Eukaryota</taxon>
        <taxon>Fungi</taxon>
        <taxon>Dikarya</taxon>
        <taxon>Ascomycota</taxon>
        <taxon>Pezizomycotina</taxon>
        <taxon>Eurotiomycetes</taxon>
        <taxon>Eurotiomycetidae</taxon>
        <taxon>Eurotiales</taxon>
        <taxon>Aspergillaceae</taxon>
        <taxon>Aspergillus</taxon>
        <taxon>Aspergillus subgen. Nidulantes</taxon>
    </lineage>
</organism>
<dbReference type="InterPro" id="IPR018060">
    <property type="entry name" value="HTH_AraC"/>
</dbReference>
<evidence type="ECO:0000313" key="7">
    <source>
        <dbReference type="EMBL" id="KAL2784212.1"/>
    </source>
</evidence>
<keyword evidence="3" id="KW-0805">Transcription regulation</keyword>
<evidence type="ECO:0000256" key="3">
    <source>
        <dbReference type="ARBA" id="ARBA00023015"/>
    </source>
</evidence>
<evidence type="ECO:0000256" key="4">
    <source>
        <dbReference type="ARBA" id="ARBA00023159"/>
    </source>
</evidence>
<evidence type="ECO:0000256" key="5">
    <source>
        <dbReference type="ARBA" id="ARBA00023163"/>
    </source>
</evidence>
<dbReference type="SUPFAM" id="SSF46689">
    <property type="entry name" value="Homeodomain-like"/>
    <property type="match status" value="1"/>
</dbReference>